<keyword evidence="1" id="KW-0472">Membrane</keyword>
<dbReference type="Proteomes" id="UP000735205">
    <property type="component" value="Unassembled WGS sequence"/>
</dbReference>
<evidence type="ECO:0000256" key="1">
    <source>
        <dbReference type="SAM" id="Phobius"/>
    </source>
</evidence>
<keyword evidence="1" id="KW-0812">Transmembrane</keyword>
<comment type="caution">
    <text evidence="2">The sequence shown here is derived from an EMBL/GenBank/DDBJ whole genome shotgun (WGS) entry which is preliminary data.</text>
</comment>
<sequence>MTYLNELEQALKDLPKNEQAKWLDHYANYMKKHHLDDWSAQMTLGEPRDLAEKVRKQAGLESAADQRVPSEPSPKEKSKGAVFLKAPLAFLMALVVLVILWLPTLISWLIMVAFIFVAAFVGIAGAVVIPQSLFGGSFYIGLALLFLGLVLVWSPMATLLSMKSADWSRQLFQTVLRIVRGGRGNE</sequence>
<dbReference type="EMBL" id="JAAMFJ010000001">
    <property type="protein sequence ID" value="MBS9336232.1"/>
    <property type="molecule type" value="Genomic_DNA"/>
</dbReference>
<dbReference type="RefSeq" id="WP_213792775.1">
    <property type="nucleotide sequence ID" value="NZ_JAAMFJ010000001.1"/>
</dbReference>
<keyword evidence="1" id="KW-1133">Transmembrane helix</keyword>
<name>A0ABS5QTI0_9LACO</name>
<protein>
    <submittedName>
        <fullName evidence="2">DUF1700 domain-containing protein</fullName>
    </submittedName>
</protein>
<reference evidence="2 3" key="1">
    <citation type="submission" date="2020-02" db="EMBL/GenBank/DDBJ databases">
        <title>Fructobacillus sp. isolated from paper mulberry of Taiwan.</title>
        <authorList>
            <person name="Lin S.-T."/>
        </authorList>
    </citation>
    <scope>NUCLEOTIDE SEQUENCE [LARGE SCALE GENOMIC DNA]</scope>
    <source>
        <strain evidence="2 3">M1-21</strain>
    </source>
</reference>
<feature type="transmembrane region" description="Helical" evidence="1">
    <location>
        <begin position="82"/>
        <end position="102"/>
    </location>
</feature>
<feature type="transmembrane region" description="Helical" evidence="1">
    <location>
        <begin position="108"/>
        <end position="129"/>
    </location>
</feature>
<proteinExistence type="predicted"/>
<accession>A0ABS5QTI0</accession>
<keyword evidence="3" id="KW-1185">Reference proteome</keyword>
<feature type="transmembrane region" description="Helical" evidence="1">
    <location>
        <begin position="136"/>
        <end position="156"/>
    </location>
</feature>
<organism evidence="2 3">
    <name type="scientific">Fructobacillus papyrifericola</name>
    <dbReference type="NCBI Taxonomy" id="2713172"/>
    <lineage>
        <taxon>Bacteria</taxon>
        <taxon>Bacillati</taxon>
        <taxon>Bacillota</taxon>
        <taxon>Bacilli</taxon>
        <taxon>Lactobacillales</taxon>
        <taxon>Lactobacillaceae</taxon>
        <taxon>Fructobacillus</taxon>
    </lineage>
</organism>
<evidence type="ECO:0000313" key="2">
    <source>
        <dbReference type="EMBL" id="MBS9336232.1"/>
    </source>
</evidence>
<gene>
    <name evidence="2" type="ORF">G6R28_03170</name>
</gene>
<evidence type="ECO:0000313" key="3">
    <source>
        <dbReference type="Proteomes" id="UP000735205"/>
    </source>
</evidence>